<evidence type="ECO:0000313" key="1">
    <source>
        <dbReference type="EMBL" id="KAJ0177919.1"/>
    </source>
</evidence>
<name>A0ACC1D1T5_9NEOP</name>
<comment type="caution">
    <text evidence="1">The sequence shown here is derived from an EMBL/GenBank/DDBJ whole genome shotgun (WGS) entry which is preliminary data.</text>
</comment>
<gene>
    <name evidence="1" type="ORF">K1T71_006792</name>
</gene>
<sequence>MAKKLHYFNLNGIAESIRYILYYTGQKFEDIRYERSEWPVKSVKDALPYGQLPLFEDGDKKLTQSLAIAKYVSAGTALLPSTPWEQAILDSAVFSVYDFWSKIVPYILEQDPVKKAEIKKKIFGEFIEFYLSRFERDLKKNGGYFSGKLSWADFILVGILECADLVLETEVEAKYPSVKALIANVTSLPRVKEYITKRGPYSLMELQNGYFIYWFFIPYFSLYVVAASPNLTNDKIETKASACKNETLQGLCQIKCGDHHACVLGKCFCLQPSVANRNVQDASQSAEPQEIKLLPYNEQLSREEVYKKPTLRHHIAHFCPDLEQARKCIRGCMRHGKPAFCGKDHVCYCGHKYDTPVDDDKLDATNVYAEFKDLYAKYFGIQ</sequence>
<reference evidence="1 2" key="1">
    <citation type="journal article" date="2021" name="Front. Genet.">
        <title>Chromosome-Level Genome Assembly Reveals Significant Gene Expansion in the Toll and IMD Signaling Pathways of Dendrolimus kikuchii.</title>
        <authorList>
            <person name="Zhou J."/>
            <person name="Wu P."/>
            <person name="Xiong Z."/>
            <person name="Liu N."/>
            <person name="Zhao N."/>
            <person name="Ji M."/>
            <person name="Qiu Y."/>
            <person name="Yang B."/>
        </authorList>
    </citation>
    <scope>NUCLEOTIDE SEQUENCE [LARGE SCALE GENOMIC DNA]</scope>
    <source>
        <strain evidence="1">Ann1</strain>
    </source>
</reference>
<accession>A0ACC1D1T5</accession>
<evidence type="ECO:0000313" key="2">
    <source>
        <dbReference type="Proteomes" id="UP000824533"/>
    </source>
</evidence>
<proteinExistence type="predicted"/>
<organism evidence="1 2">
    <name type="scientific">Dendrolimus kikuchii</name>
    <dbReference type="NCBI Taxonomy" id="765133"/>
    <lineage>
        <taxon>Eukaryota</taxon>
        <taxon>Metazoa</taxon>
        <taxon>Ecdysozoa</taxon>
        <taxon>Arthropoda</taxon>
        <taxon>Hexapoda</taxon>
        <taxon>Insecta</taxon>
        <taxon>Pterygota</taxon>
        <taxon>Neoptera</taxon>
        <taxon>Endopterygota</taxon>
        <taxon>Lepidoptera</taxon>
        <taxon>Glossata</taxon>
        <taxon>Ditrysia</taxon>
        <taxon>Bombycoidea</taxon>
        <taxon>Lasiocampidae</taxon>
        <taxon>Dendrolimus</taxon>
    </lineage>
</organism>
<protein>
    <submittedName>
        <fullName evidence="1">Uncharacterized protein</fullName>
    </submittedName>
</protein>
<dbReference type="Proteomes" id="UP000824533">
    <property type="component" value="Linkage Group LG11"/>
</dbReference>
<keyword evidence="2" id="KW-1185">Reference proteome</keyword>
<dbReference type="EMBL" id="CM034397">
    <property type="protein sequence ID" value="KAJ0177919.1"/>
    <property type="molecule type" value="Genomic_DNA"/>
</dbReference>